<name>A0A4Y3QS42_STRCI</name>
<reference evidence="2 3" key="1">
    <citation type="submission" date="2019-06" db="EMBL/GenBank/DDBJ databases">
        <title>Whole genome shotgun sequence of Streptomyces cacaoi subsp. cacaoi NBRC 12748.</title>
        <authorList>
            <person name="Hosoyama A."/>
            <person name="Uohara A."/>
            <person name="Ohji S."/>
            <person name="Ichikawa N."/>
        </authorList>
    </citation>
    <scope>NUCLEOTIDE SEQUENCE [LARGE SCALE GENOMIC DNA]</scope>
    <source>
        <strain evidence="2 3">NBRC 12748</strain>
    </source>
</reference>
<evidence type="ECO:0000256" key="1">
    <source>
        <dbReference type="SAM" id="SignalP"/>
    </source>
</evidence>
<feature type="chain" id="PRO_5021311474" description="Peptidase inhibitor family I36 protein" evidence="1">
    <location>
        <begin position="30"/>
        <end position="137"/>
    </location>
</feature>
<accession>A0A4Y3QS42</accession>
<sequence>MRTRLVPFAMTAVLLGGGTAAVATAPAQAAPSGPDATIQSCYGSARNYTSAPGGSGSNAHWPGTGKYAYTTANCNDINLKVNYDRTVRTCFQKTGKCNGWKKARKGQWALAATDVKTGTGFYIQFKGANRSTGKIAY</sequence>
<dbReference type="Proteomes" id="UP000319210">
    <property type="component" value="Unassembled WGS sequence"/>
</dbReference>
<keyword evidence="3" id="KW-1185">Reference proteome</keyword>
<dbReference type="RefSeq" id="WP_212767752.1">
    <property type="nucleotide sequence ID" value="NZ_BJMM01000003.1"/>
</dbReference>
<dbReference type="AlphaFoldDB" id="A0A4Y3QS42"/>
<dbReference type="EMBL" id="BJMM01000003">
    <property type="protein sequence ID" value="GEB48224.1"/>
    <property type="molecule type" value="Genomic_DNA"/>
</dbReference>
<gene>
    <name evidence="2" type="ORF">SCA03_07750</name>
</gene>
<protein>
    <recommendedName>
        <fullName evidence="4">Peptidase inhibitor family I36 protein</fullName>
    </recommendedName>
</protein>
<evidence type="ECO:0008006" key="4">
    <source>
        <dbReference type="Google" id="ProtNLM"/>
    </source>
</evidence>
<keyword evidence="1" id="KW-0732">Signal</keyword>
<evidence type="ECO:0000313" key="2">
    <source>
        <dbReference type="EMBL" id="GEB48224.1"/>
    </source>
</evidence>
<feature type="signal peptide" evidence="1">
    <location>
        <begin position="1"/>
        <end position="29"/>
    </location>
</feature>
<organism evidence="2 3">
    <name type="scientific">Streptomyces cacaoi</name>
    <dbReference type="NCBI Taxonomy" id="1898"/>
    <lineage>
        <taxon>Bacteria</taxon>
        <taxon>Bacillati</taxon>
        <taxon>Actinomycetota</taxon>
        <taxon>Actinomycetes</taxon>
        <taxon>Kitasatosporales</taxon>
        <taxon>Streptomycetaceae</taxon>
        <taxon>Streptomyces</taxon>
    </lineage>
</organism>
<proteinExistence type="predicted"/>
<evidence type="ECO:0000313" key="3">
    <source>
        <dbReference type="Proteomes" id="UP000319210"/>
    </source>
</evidence>
<comment type="caution">
    <text evidence="2">The sequence shown here is derived from an EMBL/GenBank/DDBJ whole genome shotgun (WGS) entry which is preliminary data.</text>
</comment>